<protein>
    <submittedName>
        <fullName evidence="2">Uncharacterized protein</fullName>
    </submittedName>
</protein>
<feature type="region of interest" description="Disordered" evidence="1">
    <location>
        <begin position="60"/>
        <end position="86"/>
    </location>
</feature>
<feature type="region of interest" description="Disordered" evidence="1">
    <location>
        <begin position="94"/>
        <end position="113"/>
    </location>
</feature>
<dbReference type="Proteomes" id="UP001454036">
    <property type="component" value="Unassembled WGS sequence"/>
</dbReference>
<gene>
    <name evidence="2" type="ORF">LIER_05550</name>
</gene>
<evidence type="ECO:0000313" key="2">
    <source>
        <dbReference type="EMBL" id="GAA0145329.1"/>
    </source>
</evidence>
<comment type="caution">
    <text evidence="2">The sequence shown here is derived from an EMBL/GenBank/DDBJ whole genome shotgun (WGS) entry which is preliminary data.</text>
</comment>
<proteinExistence type="predicted"/>
<accession>A0AAV3P138</accession>
<evidence type="ECO:0000313" key="3">
    <source>
        <dbReference type="Proteomes" id="UP001454036"/>
    </source>
</evidence>
<evidence type="ECO:0000256" key="1">
    <source>
        <dbReference type="SAM" id="MobiDB-lite"/>
    </source>
</evidence>
<keyword evidence="3" id="KW-1185">Reference proteome</keyword>
<name>A0AAV3P138_LITER</name>
<dbReference type="EMBL" id="BAABME010000764">
    <property type="protein sequence ID" value="GAA0145329.1"/>
    <property type="molecule type" value="Genomic_DNA"/>
</dbReference>
<organism evidence="2 3">
    <name type="scientific">Lithospermum erythrorhizon</name>
    <name type="common">Purple gromwell</name>
    <name type="synonym">Lithospermum officinale var. erythrorhizon</name>
    <dbReference type="NCBI Taxonomy" id="34254"/>
    <lineage>
        <taxon>Eukaryota</taxon>
        <taxon>Viridiplantae</taxon>
        <taxon>Streptophyta</taxon>
        <taxon>Embryophyta</taxon>
        <taxon>Tracheophyta</taxon>
        <taxon>Spermatophyta</taxon>
        <taxon>Magnoliopsida</taxon>
        <taxon>eudicotyledons</taxon>
        <taxon>Gunneridae</taxon>
        <taxon>Pentapetalae</taxon>
        <taxon>asterids</taxon>
        <taxon>lamiids</taxon>
        <taxon>Boraginales</taxon>
        <taxon>Boraginaceae</taxon>
        <taxon>Boraginoideae</taxon>
        <taxon>Lithospermeae</taxon>
        <taxon>Lithospermum</taxon>
    </lineage>
</organism>
<sequence length="113" mass="13160">MLLRRPWIHSNNVIPSTLHQCFKYSKDGVERTIKAEDNPFTKLESHFVDVKYYIRKNKEVNEPSKEDALPNIQKTKGSEEEDIKVPVIHFTSKNVEEKRPVSPTGLRSKPPHH</sequence>
<dbReference type="AlphaFoldDB" id="A0AAV3P138"/>
<reference evidence="2 3" key="1">
    <citation type="submission" date="2024-01" db="EMBL/GenBank/DDBJ databases">
        <title>The complete chloroplast genome sequence of Lithospermum erythrorhizon: insights into the phylogenetic relationship among Boraginaceae species and the maternal lineages of purple gromwells.</title>
        <authorList>
            <person name="Okada T."/>
            <person name="Watanabe K."/>
        </authorList>
    </citation>
    <scope>NUCLEOTIDE SEQUENCE [LARGE SCALE GENOMIC DNA]</scope>
</reference>